<dbReference type="Gene3D" id="3.30.2400.30">
    <property type="match status" value="1"/>
</dbReference>
<organism evidence="1 2">
    <name type="scientific">Halochromatium glycolicum</name>
    <dbReference type="NCBI Taxonomy" id="85075"/>
    <lineage>
        <taxon>Bacteria</taxon>
        <taxon>Pseudomonadati</taxon>
        <taxon>Pseudomonadota</taxon>
        <taxon>Gammaproteobacteria</taxon>
        <taxon>Chromatiales</taxon>
        <taxon>Chromatiaceae</taxon>
        <taxon>Halochromatium</taxon>
    </lineage>
</organism>
<reference evidence="1" key="2">
    <citation type="journal article" date="2020" name="Microorganisms">
        <title>Osmotic Adaptation and Compatible Solute Biosynthesis of Phototrophic Bacteria as Revealed from Genome Analyses.</title>
        <authorList>
            <person name="Imhoff J.F."/>
            <person name="Rahn T."/>
            <person name="Kunzel S."/>
            <person name="Keller A."/>
            <person name="Neulinger S.C."/>
        </authorList>
    </citation>
    <scope>NUCLEOTIDE SEQUENCE</scope>
    <source>
        <strain evidence="1">DSM 11080</strain>
    </source>
</reference>
<sequence>MTNGRDKLPWGDEWTHIDQAVHDEADRIKIAAKFLPPYGPLPEALTVPSDTVVPGGVLSVDEGATTPLVETWVEFTLTPQQVEREAEQMTAKTLAERATNLLCQAQDLLLFEGNAAVATNPLFTGTPPEVRLRSGPAGDGLLGFKTPLTQIETVSPLTPSGGQPNYGENTAGAVARAYAKLQAAGHYGPYALALPTVPYADTHVPLANTLIMPADRIKPLVTAGFFGSGTFPARTVKGKETPQGVMVSIGGNTMDLVVGRPPTVAFMQEDVDGTYRFRVFERFALRLKDPTAVIRLDFEPAAEAAEPSGNNQRK</sequence>
<accession>A0AAJ0XBL0</accession>
<dbReference type="Pfam" id="PF04454">
    <property type="entry name" value="Linocin_M18"/>
    <property type="match status" value="1"/>
</dbReference>
<gene>
    <name evidence="1" type="ORF">CKO40_16210</name>
</gene>
<dbReference type="AlphaFoldDB" id="A0AAJ0XBL0"/>
<evidence type="ECO:0000313" key="1">
    <source>
        <dbReference type="EMBL" id="MBK1706057.1"/>
    </source>
</evidence>
<keyword evidence="2" id="KW-1185">Reference proteome</keyword>
<evidence type="ECO:0000313" key="2">
    <source>
        <dbReference type="Proteomes" id="UP001296776"/>
    </source>
</evidence>
<name>A0AAJ0XBL0_9GAMM</name>
<dbReference type="InterPro" id="IPR007544">
    <property type="entry name" value="ENCAP"/>
</dbReference>
<dbReference type="RefSeq" id="WP_200347449.1">
    <property type="nucleotide sequence ID" value="NZ_NRSJ01000033.1"/>
</dbReference>
<comment type="caution">
    <text evidence="1">The sequence shown here is derived from an EMBL/GenBank/DDBJ whole genome shotgun (WGS) entry which is preliminary data.</text>
</comment>
<dbReference type="Proteomes" id="UP001296776">
    <property type="component" value="Unassembled WGS sequence"/>
</dbReference>
<proteinExistence type="predicted"/>
<reference evidence="1" key="1">
    <citation type="submission" date="2017-08" db="EMBL/GenBank/DDBJ databases">
        <authorList>
            <person name="Imhoff J.F."/>
            <person name="Rahn T."/>
            <person name="Kuenzel S."/>
            <person name="Neulinger S.C."/>
        </authorList>
    </citation>
    <scope>NUCLEOTIDE SEQUENCE</scope>
    <source>
        <strain evidence="1">DSM 11080</strain>
    </source>
</reference>
<protein>
    <submittedName>
        <fullName evidence="1">Uncharacterized protein</fullName>
    </submittedName>
</protein>
<dbReference type="EMBL" id="NRSJ01000033">
    <property type="protein sequence ID" value="MBK1706057.1"/>
    <property type="molecule type" value="Genomic_DNA"/>
</dbReference>
<dbReference type="Gene3D" id="3.30.2320.10">
    <property type="entry name" value="hypothetical protein PF0899 domain"/>
    <property type="match status" value="1"/>
</dbReference>